<proteinExistence type="predicted"/>
<dbReference type="GO" id="GO:0000976">
    <property type="term" value="F:transcription cis-regulatory region binding"/>
    <property type="evidence" value="ECO:0007669"/>
    <property type="project" value="TreeGrafter"/>
</dbReference>
<dbReference type="SUPFAM" id="SSF46894">
    <property type="entry name" value="C-terminal effector domain of the bipartite response regulators"/>
    <property type="match status" value="1"/>
</dbReference>
<feature type="domain" description="Response regulatory" evidence="6">
    <location>
        <begin position="3"/>
        <end position="117"/>
    </location>
</feature>
<evidence type="ECO:0000313" key="9">
    <source>
        <dbReference type="Proteomes" id="UP000711407"/>
    </source>
</evidence>
<evidence type="ECO:0000259" key="6">
    <source>
        <dbReference type="PROSITE" id="PS50110"/>
    </source>
</evidence>
<dbReference type="Pfam" id="PF00072">
    <property type="entry name" value="Response_reg"/>
    <property type="match status" value="1"/>
</dbReference>
<dbReference type="SMART" id="SM00862">
    <property type="entry name" value="Trans_reg_C"/>
    <property type="match status" value="1"/>
</dbReference>
<organism evidence="8 9">
    <name type="scientific">Candidatus Amulumruptor caecigallinarius</name>
    <dbReference type="NCBI Taxonomy" id="2109911"/>
    <lineage>
        <taxon>Bacteria</taxon>
        <taxon>Pseudomonadati</taxon>
        <taxon>Bacteroidota</taxon>
        <taxon>Bacteroidia</taxon>
        <taxon>Bacteroidales</taxon>
        <taxon>Muribaculaceae</taxon>
        <taxon>Candidatus Amulumruptor</taxon>
    </lineage>
</organism>
<dbReference type="CDD" id="cd00383">
    <property type="entry name" value="trans_reg_C"/>
    <property type="match status" value="1"/>
</dbReference>
<dbReference type="Gene3D" id="3.40.50.2300">
    <property type="match status" value="1"/>
</dbReference>
<reference evidence="8" key="1">
    <citation type="journal article" date="2021" name="PeerJ">
        <title>Extensive microbial diversity within the chicken gut microbiome revealed by metagenomics and culture.</title>
        <authorList>
            <person name="Gilroy R."/>
            <person name="Ravi A."/>
            <person name="Getino M."/>
            <person name="Pursley I."/>
            <person name="Horton D.L."/>
            <person name="Alikhan N.F."/>
            <person name="Baker D."/>
            <person name="Gharbi K."/>
            <person name="Hall N."/>
            <person name="Watson M."/>
            <person name="Adriaenssens E.M."/>
            <person name="Foster-Nyarko E."/>
            <person name="Jarju S."/>
            <person name="Secka A."/>
            <person name="Antonio M."/>
            <person name="Oren A."/>
            <person name="Chaudhuri R.R."/>
            <person name="La Ragione R."/>
            <person name="Hildebrand F."/>
            <person name="Pallen M.J."/>
        </authorList>
    </citation>
    <scope>NUCLEOTIDE SEQUENCE</scope>
    <source>
        <strain evidence="8">4100</strain>
    </source>
</reference>
<dbReference type="CDD" id="cd17574">
    <property type="entry name" value="REC_OmpR"/>
    <property type="match status" value="1"/>
</dbReference>
<name>A0A921EBW8_9BACT</name>
<dbReference type="InterPro" id="IPR039420">
    <property type="entry name" value="WalR-like"/>
</dbReference>
<dbReference type="Gene3D" id="6.10.250.690">
    <property type="match status" value="1"/>
</dbReference>
<sequence>MIRLLLVDDDVANSEFLIEYLRMEGFDVLYAKDGNQGWNLYRQKAPHLMLLDVNMPGYNGFELARKVRAVDDKVIIFFLTDRVGKEDRLTGFNIKGNDYIPKPFYPEELVAKIRERFGSDGDYELYNIGETVFDPNLSSVTFRSKSTVITQRQSEILRLLADSIGRMVPRELILNKVWGDDCYSNSLALNVQITHLRNILAADNSLQILSLRKRGYVLDVVK</sequence>
<evidence type="ECO:0000256" key="2">
    <source>
        <dbReference type="ARBA" id="ARBA00023012"/>
    </source>
</evidence>
<dbReference type="PROSITE" id="PS51755">
    <property type="entry name" value="OMPR_PHOB"/>
    <property type="match status" value="1"/>
</dbReference>
<dbReference type="InterPro" id="IPR011006">
    <property type="entry name" value="CheY-like_superfamily"/>
</dbReference>
<dbReference type="InterPro" id="IPR001867">
    <property type="entry name" value="OmpR/PhoB-type_DNA-bd"/>
</dbReference>
<dbReference type="SMART" id="SM00448">
    <property type="entry name" value="REC"/>
    <property type="match status" value="1"/>
</dbReference>
<feature type="domain" description="OmpR/PhoB-type" evidence="7">
    <location>
        <begin position="123"/>
        <end position="220"/>
    </location>
</feature>
<keyword evidence="2" id="KW-0902">Two-component regulatory system</keyword>
<dbReference type="EMBL" id="DYXT01000052">
    <property type="protein sequence ID" value="HJE40057.1"/>
    <property type="molecule type" value="Genomic_DNA"/>
</dbReference>
<dbReference type="SUPFAM" id="SSF52172">
    <property type="entry name" value="CheY-like"/>
    <property type="match status" value="1"/>
</dbReference>
<keyword evidence="3 5" id="KW-0238">DNA-binding</keyword>
<keyword evidence="1 4" id="KW-0597">Phosphoprotein</keyword>
<dbReference type="GO" id="GO:0005829">
    <property type="term" value="C:cytosol"/>
    <property type="evidence" value="ECO:0007669"/>
    <property type="project" value="TreeGrafter"/>
</dbReference>
<dbReference type="PANTHER" id="PTHR48111">
    <property type="entry name" value="REGULATOR OF RPOS"/>
    <property type="match status" value="1"/>
</dbReference>
<dbReference type="Pfam" id="PF00486">
    <property type="entry name" value="Trans_reg_C"/>
    <property type="match status" value="1"/>
</dbReference>
<evidence type="ECO:0000256" key="3">
    <source>
        <dbReference type="ARBA" id="ARBA00023125"/>
    </source>
</evidence>
<dbReference type="Gene3D" id="1.10.10.10">
    <property type="entry name" value="Winged helix-like DNA-binding domain superfamily/Winged helix DNA-binding domain"/>
    <property type="match status" value="1"/>
</dbReference>
<feature type="DNA-binding region" description="OmpR/PhoB-type" evidence="5">
    <location>
        <begin position="123"/>
        <end position="220"/>
    </location>
</feature>
<protein>
    <submittedName>
        <fullName evidence="8">Response regulator transcription factor</fullName>
    </submittedName>
</protein>
<dbReference type="GO" id="GO:0000156">
    <property type="term" value="F:phosphorelay response regulator activity"/>
    <property type="evidence" value="ECO:0007669"/>
    <property type="project" value="TreeGrafter"/>
</dbReference>
<evidence type="ECO:0000313" key="8">
    <source>
        <dbReference type="EMBL" id="HJE40057.1"/>
    </source>
</evidence>
<dbReference type="PROSITE" id="PS50110">
    <property type="entry name" value="RESPONSE_REGULATORY"/>
    <property type="match status" value="1"/>
</dbReference>
<accession>A0A921EBW8</accession>
<comment type="caution">
    <text evidence="8">The sequence shown here is derived from an EMBL/GenBank/DDBJ whole genome shotgun (WGS) entry which is preliminary data.</text>
</comment>
<dbReference type="GO" id="GO:0006355">
    <property type="term" value="P:regulation of DNA-templated transcription"/>
    <property type="evidence" value="ECO:0007669"/>
    <property type="project" value="InterPro"/>
</dbReference>
<evidence type="ECO:0000256" key="5">
    <source>
        <dbReference type="PROSITE-ProRule" id="PRU01091"/>
    </source>
</evidence>
<evidence type="ECO:0000256" key="1">
    <source>
        <dbReference type="ARBA" id="ARBA00022553"/>
    </source>
</evidence>
<dbReference type="GO" id="GO:0032993">
    <property type="term" value="C:protein-DNA complex"/>
    <property type="evidence" value="ECO:0007669"/>
    <property type="project" value="TreeGrafter"/>
</dbReference>
<reference evidence="8" key="2">
    <citation type="submission" date="2021-09" db="EMBL/GenBank/DDBJ databases">
        <authorList>
            <person name="Gilroy R."/>
        </authorList>
    </citation>
    <scope>NUCLEOTIDE SEQUENCE</scope>
    <source>
        <strain evidence="8">4100</strain>
    </source>
</reference>
<feature type="modified residue" description="4-aspartylphosphate" evidence="4">
    <location>
        <position position="52"/>
    </location>
</feature>
<gene>
    <name evidence="8" type="ORF">K8V47_09930</name>
</gene>
<dbReference type="InterPro" id="IPR001789">
    <property type="entry name" value="Sig_transdc_resp-reg_receiver"/>
</dbReference>
<evidence type="ECO:0000259" key="7">
    <source>
        <dbReference type="PROSITE" id="PS51755"/>
    </source>
</evidence>
<evidence type="ECO:0000256" key="4">
    <source>
        <dbReference type="PROSITE-ProRule" id="PRU00169"/>
    </source>
</evidence>
<dbReference type="InterPro" id="IPR036388">
    <property type="entry name" value="WH-like_DNA-bd_sf"/>
</dbReference>
<dbReference type="AlphaFoldDB" id="A0A921EBW8"/>
<dbReference type="PANTHER" id="PTHR48111:SF40">
    <property type="entry name" value="PHOSPHATE REGULON TRANSCRIPTIONAL REGULATORY PROTEIN PHOB"/>
    <property type="match status" value="1"/>
</dbReference>
<dbReference type="Proteomes" id="UP000711407">
    <property type="component" value="Unassembled WGS sequence"/>
</dbReference>
<dbReference type="InterPro" id="IPR016032">
    <property type="entry name" value="Sig_transdc_resp-reg_C-effctor"/>
</dbReference>